<evidence type="ECO:0000256" key="6">
    <source>
        <dbReference type="SAM" id="Coils"/>
    </source>
</evidence>
<dbReference type="Pfam" id="PF08447">
    <property type="entry name" value="PAS_3"/>
    <property type="match status" value="1"/>
</dbReference>
<dbReference type="KEGG" id="tra:Trad_1563"/>
<dbReference type="InterPro" id="IPR000792">
    <property type="entry name" value="Tscrpt_reg_LuxR_C"/>
</dbReference>
<feature type="domain" description="PAC" evidence="9">
    <location>
        <begin position="195"/>
        <end position="247"/>
    </location>
</feature>
<dbReference type="OrthoDB" id="9787818at2"/>
<dbReference type="PANTHER" id="PTHR43304">
    <property type="entry name" value="PHYTOCHROME-LIKE PROTEIN CPH1"/>
    <property type="match status" value="1"/>
</dbReference>
<dbReference type="EMBL" id="CP002049">
    <property type="protein sequence ID" value="ADI14682.1"/>
    <property type="molecule type" value="Genomic_DNA"/>
</dbReference>
<keyword evidence="4" id="KW-0808">Transferase</keyword>
<evidence type="ECO:0000259" key="8">
    <source>
        <dbReference type="PROSITE" id="PS50112"/>
    </source>
</evidence>
<dbReference type="EC" id="2.7.13.3" evidence="2"/>
<dbReference type="SMART" id="SM00086">
    <property type="entry name" value="PAC"/>
    <property type="match status" value="3"/>
</dbReference>
<comment type="catalytic activity">
    <reaction evidence="1">
        <text>ATP + protein L-histidine = ADP + protein N-phospho-L-histidine.</text>
        <dbReference type="EC" id="2.7.13.3"/>
    </reaction>
</comment>
<dbReference type="PANTHER" id="PTHR43304:SF1">
    <property type="entry name" value="PAC DOMAIN-CONTAINING PROTEIN"/>
    <property type="match status" value="1"/>
</dbReference>
<keyword evidence="11" id="KW-1185">Reference proteome</keyword>
<evidence type="ECO:0000313" key="11">
    <source>
        <dbReference type="Proteomes" id="UP000000379"/>
    </source>
</evidence>
<feature type="domain" description="PAS" evidence="8">
    <location>
        <begin position="302"/>
        <end position="324"/>
    </location>
</feature>
<dbReference type="InterPro" id="IPR036388">
    <property type="entry name" value="WH-like_DNA-bd_sf"/>
</dbReference>
<name>D7CXT0_TRURR</name>
<dbReference type="CDD" id="cd00130">
    <property type="entry name" value="PAS"/>
    <property type="match status" value="2"/>
</dbReference>
<reference evidence="11" key="1">
    <citation type="submission" date="2010-05" db="EMBL/GenBank/DDBJ databases">
        <title>The complete genome of Truepera radiovictris DSM 17093.</title>
        <authorList>
            <consortium name="US DOE Joint Genome Institute (JGI-PGF)"/>
            <person name="Lucas S."/>
            <person name="Copeland A."/>
            <person name="Lapidus A."/>
            <person name="Glavina del Rio T."/>
            <person name="Dalin E."/>
            <person name="Tice H."/>
            <person name="Bruce D."/>
            <person name="Goodwin L."/>
            <person name="Pitluck S."/>
            <person name="Kyrpides N."/>
            <person name="Mavromatis K."/>
            <person name="Ovchinnikova G."/>
            <person name="Munk A.C."/>
            <person name="Detter J.C."/>
            <person name="Han C."/>
            <person name="Tapia R."/>
            <person name="Land M."/>
            <person name="Hauser L."/>
            <person name="Markowitz V."/>
            <person name="Cheng J.-F."/>
            <person name="Hugenholtz P."/>
            <person name="Woyke T."/>
            <person name="Wu D."/>
            <person name="Tindall B."/>
            <person name="Pomrenke H.G."/>
            <person name="Brambilla E."/>
            <person name="Klenk H.-P."/>
            <person name="Eisen J.A."/>
        </authorList>
    </citation>
    <scope>NUCLEOTIDE SEQUENCE [LARGE SCALE GENOMIC DNA]</scope>
    <source>
        <strain evidence="11">DSM 17093 / CIP 108686 / LMG 22925 / RQ-24</strain>
    </source>
</reference>
<dbReference type="STRING" id="649638.Trad_1563"/>
<dbReference type="InterPro" id="IPR035965">
    <property type="entry name" value="PAS-like_dom_sf"/>
</dbReference>
<dbReference type="SMART" id="SM00421">
    <property type="entry name" value="HTH_LUXR"/>
    <property type="match status" value="1"/>
</dbReference>
<dbReference type="PROSITE" id="PS50043">
    <property type="entry name" value="HTH_LUXR_2"/>
    <property type="match status" value="1"/>
</dbReference>
<dbReference type="eggNOG" id="COG2202">
    <property type="taxonomic scope" value="Bacteria"/>
</dbReference>
<feature type="coiled-coil region" evidence="6">
    <location>
        <begin position="238"/>
        <end position="276"/>
    </location>
</feature>
<proteinExistence type="predicted"/>
<dbReference type="RefSeq" id="WP_013178050.1">
    <property type="nucleotide sequence ID" value="NC_014221.1"/>
</dbReference>
<dbReference type="Pfam" id="PF13426">
    <property type="entry name" value="PAS_9"/>
    <property type="match status" value="2"/>
</dbReference>
<organism evidence="10 11">
    <name type="scientific">Truepera radiovictrix (strain DSM 17093 / CIP 108686 / LMG 22925 / RQ-24)</name>
    <dbReference type="NCBI Taxonomy" id="649638"/>
    <lineage>
        <taxon>Bacteria</taxon>
        <taxon>Thermotogati</taxon>
        <taxon>Deinococcota</taxon>
        <taxon>Deinococci</taxon>
        <taxon>Trueperales</taxon>
        <taxon>Trueperaceae</taxon>
        <taxon>Truepera</taxon>
    </lineage>
</organism>
<dbReference type="PRINTS" id="PR00038">
    <property type="entry name" value="HTHLUXR"/>
</dbReference>
<evidence type="ECO:0000256" key="4">
    <source>
        <dbReference type="ARBA" id="ARBA00022679"/>
    </source>
</evidence>
<evidence type="ECO:0000256" key="1">
    <source>
        <dbReference type="ARBA" id="ARBA00000085"/>
    </source>
</evidence>
<keyword evidence="5" id="KW-0418">Kinase</keyword>
<dbReference type="GO" id="GO:0006355">
    <property type="term" value="P:regulation of DNA-templated transcription"/>
    <property type="evidence" value="ECO:0007669"/>
    <property type="project" value="InterPro"/>
</dbReference>
<dbReference type="InterPro" id="IPR052162">
    <property type="entry name" value="Sensor_kinase/Photoreceptor"/>
</dbReference>
<evidence type="ECO:0000256" key="2">
    <source>
        <dbReference type="ARBA" id="ARBA00012438"/>
    </source>
</evidence>
<evidence type="ECO:0000256" key="5">
    <source>
        <dbReference type="ARBA" id="ARBA00022777"/>
    </source>
</evidence>
<dbReference type="PROSITE" id="PS50112">
    <property type="entry name" value="PAS"/>
    <property type="match status" value="1"/>
</dbReference>
<dbReference type="Gene3D" id="1.10.10.10">
    <property type="entry name" value="Winged helix-like DNA-binding domain superfamily/Winged helix DNA-binding domain"/>
    <property type="match status" value="1"/>
</dbReference>
<dbReference type="NCBIfam" id="TIGR00229">
    <property type="entry name" value="sensory_box"/>
    <property type="match status" value="2"/>
</dbReference>
<evidence type="ECO:0000259" key="9">
    <source>
        <dbReference type="PROSITE" id="PS50113"/>
    </source>
</evidence>
<gene>
    <name evidence="10" type="ordered locus">Trad_1563</name>
</gene>
<sequence length="503" mass="55843">MKLGTLGGERLLFTLRGVGVVQLEPDTDRFVWANATFCELVGRSERELQGCVYGDLVRRDDGGLGYSAAPTVGRCVRQDGSVVWLERHDTALTEGGEEVTFAVVTDVTEHVRAEAARREAQEGLSIALEAAQMGVWHLDLTRDVAPRRSLRHDQIFGYETLQETWGEEVAKRHVVAADRPIFDAAFAEARQTGRLEFEVRIQTPGGEVRWMAARGRFFFDEAGRPVRGAGVNFDITESKRSEAERERLLGELRALNETLEQQVTERTEALRRSQARFAQAFHLGPVAACITTLARDARHETFLEVNGMFTELTGYTADEVLGRTAHELGMWSSREDQSKVHAALGAGSGFRNLELQVETKANGLRDVLLSAETITLGGDAGDERGLLKLFYDITERKRGEEALFRALQEVMSDTAWFSTQVMERLAQIRAGRPKAAPSVALTERERQVLAQLAQGKSNEAIAAELGLARQTVRNYISVLYDKIGVHSRAEAVVWARERGMTGL</sequence>
<dbReference type="Proteomes" id="UP000000379">
    <property type="component" value="Chromosome"/>
</dbReference>
<feature type="domain" description="PAC" evidence="9">
    <location>
        <begin position="351"/>
        <end position="405"/>
    </location>
</feature>
<dbReference type="SUPFAM" id="SSF55785">
    <property type="entry name" value="PYP-like sensor domain (PAS domain)"/>
    <property type="match status" value="3"/>
</dbReference>
<dbReference type="InterPro" id="IPR000014">
    <property type="entry name" value="PAS"/>
</dbReference>
<protein>
    <recommendedName>
        <fullName evidence="2">histidine kinase</fullName>
        <ecNumber evidence="2">2.7.13.3</ecNumber>
    </recommendedName>
</protein>
<dbReference type="eggNOG" id="COG2197">
    <property type="taxonomic scope" value="Bacteria"/>
</dbReference>
<dbReference type="PROSITE" id="PS50113">
    <property type="entry name" value="PAC"/>
    <property type="match status" value="2"/>
</dbReference>
<dbReference type="InterPro" id="IPR016032">
    <property type="entry name" value="Sig_transdc_resp-reg_C-effctor"/>
</dbReference>
<dbReference type="HOGENOM" id="CLU_541768_0_0_0"/>
<keyword evidence="3" id="KW-0597">Phosphoprotein</keyword>
<accession>D7CXT0</accession>
<dbReference type="CDD" id="cd06170">
    <property type="entry name" value="LuxR_C_like"/>
    <property type="match status" value="1"/>
</dbReference>
<dbReference type="GO" id="GO:0003677">
    <property type="term" value="F:DNA binding"/>
    <property type="evidence" value="ECO:0007669"/>
    <property type="project" value="InterPro"/>
</dbReference>
<dbReference type="InterPro" id="IPR001610">
    <property type="entry name" value="PAC"/>
</dbReference>
<dbReference type="Pfam" id="PF00196">
    <property type="entry name" value="GerE"/>
    <property type="match status" value="1"/>
</dbReference>
<dbReference type="InterPro" id="IPR000700">
    <property type="entry name" value="PAS-assoc_C"/>
</dbReference>
<keyword evidence="6" id="KW-0175">Coiled coil</keyword>
<dbReference type="AlphaFoldDB" id="D7CXT0"/>
<evidence type="ECO:0000259" key="7">
    <source>
        <dbReference type="PROSITE" id="PS50043"/>
    </source>
</evidence>
<dbReference type="SUPFAM" id="SSF46894">
    <property type="entry name" value="C-terminal effector domain of the bipartite response regulators"/>
    <property type="match status" value="1"/>
</dbReference>
<dbReference type="SMART" id="SM00091">
    <property type="entry name" value="PAS"/>
    <property type="match status" value="2"/>
</dbReference>
<dbReference type="InterPro" id="IPR013655">
    <property type="entry name" value="PAS_fold_3"/>
</dbReference>
<reference evidence="10 11" key="2">
    <citation type="journal article" date="2011" name="Stand. Genomic Sci.">
        <title>Complete genome sequence of Truepera radiovictrix type strain (RQ-24).</title>
        <authorList>
            <person name="Ivanova N."/>
            <person name="Rohde C."/>
            <person name="Munk C."/>
            <person name="Nolan M."/>
            <person name="Lucas S."/>
            <person name="Del Rio T.G."/>
            <person name="Tice H."/>
            <person name="Deshpande S."/>
            <person name="Cheng J.F."/>
            <person name="Tapia R."/>
            <person name="Han C."/>
            <person name="Goodwin L."/>
            <person name="Pitluck S."/>
            <person name="Liolios K."/>
            <person name="Mavromatis K."/>
            <person name="Mikhailova N."/>
            <person name="Pati A."/>
            <person name="Chen A."/>
            <person name="Palaniappan K."/>
            <person name="Land M."/>
            <person name="Hauser L."/>
            <person name="Chang Y.J."/>
            <person name="Jeffries C.D."/>
            <person name="Brambilla E."/>
            <person name="Rohde M."/>
            <person name="Goker M."/>
            <person name="Tindall B.J."/>
            <person name="Woyke T."/>
            <person name="Bristow J."/>
            <person name="Eisen J.A."/>
            <person name="Markowitz V."/>
            <person name="Hugenholtz P."/>
            <person name="Kyrpides N.C."/>
            <person name="Klenk H.P."/>
            <person name="Lapidus A."/>
        </authorList>
    </citation>
    <scope>NUCLEOTIDE SEQUENCE [LARGE SCALE GENOMIC DNA]</scope>
    <source>
        <strain evidence="11">DSM 17093 / CIP 108686 / LMG 22925 / RQ-24</strain>
    </source>
</reference>
<feature type="domain" description="HTH luxR-type" evidence="7">
    <location>
        <begin position="434"/>
        <end position="499"/>
    </location>
</feature>
<evidence type="ECO:0000256" key="3">
    <source>
        <dbReference type="ARBA" id="ARBA00022553"/>
    </source>
</evidence>
<dbReference type="GO" id="GO:0004673">
    <property type="term" value="F:protein histidine kinase activity"/>
    <property type="evidence" value="ECO:0007669"/>
    <property type="project" value="UniProtKB-EC"/>
</dbReference>
<evidence type="ECO:0000313" key="10">
    <source>
        <dbReference type="EMBL" id="ADI14682.1"/>
    </source>
</evidence>
<dbReference type="Gene3D" id="3.30.450.20">
    <property type="entry name" value="PAS domain"/>
    <property type="match status" value="3"/>
</dbReference>